<keyword evidence="2" id="KW-0808">Transferase</keyword>
<dbReference type="EMBL" id="KB932897">
    <property type="protein sequence ID" value="EOO02812.1"/>
    <property type="molecule type" value="Genomic_DNA"/>
</dbReference>
<evidence type="ECO:0000313" key="4">
    <source>
        <dbReference type="EMBL" id="EOO02812.1"/>
    </source>
</evidence>
<protein>
    <submittedName>
        <fullName evidence="4">Putative nucleolus protein</fullName>
    </submittedName>
</protein>
<dbReference type="OrthoDB" id="5954793at2759"/>
<name>R8BTW3_PHAM7</name>
<proteinExistence type="predicted"/>
<evidence type="ECO:0000256" key="3">
    <source>
        <dbReference type="ARBA" id="ARBA00022691"/>
    </source>
</evidence>
<keyword evidence="3" id="KW-0949">S-adenosyl-L-methionine</keyword>
<dbReference type="PANTHER" id="PTHR21008">
    <property type="entry name" value="S-ADENOSYLMETHIONINE SENSOR UPSTREAM OF MTORC1-RELATED"/>
    <property type="match status" value="1"/>
</dbReference>
<dbReference type="Proteomes" id="UP000014074">
    <property type="component" value="Unassembled WGS sequence"/>
</dbReference>
<dbReference type="AlphaFoldDB" id="R8BTW3"/>
<dbReference type="InterPro" id="IPR021867">
    <property type="entry name" value="Bmt2/SAMTOR"/>
</dbReference>
<dbReference type="GeneID" id="19321802"/>
<organism evidence="4 5">
    <name type="scientific">Phaeoacremonium minimum (strain UCR-PA7)</name>
    <name type="common">Esca disease fungus</name>
    <name type="synonym">Togninia minima</name>
    <dbReference type="NCBI Taxonomy" id="1286976"/>
    <lineage>
        <taxon>Eukaryota</taxon>
        <taxon>Fungi</taxon>
        <taxon>Dikarya</taxon>
        <taxon>Ascomycota</taxon>
        <taxon>Pezizomycotina</taxon>
        <taxon>Sordariomycetes</taxon>
        <taxon>Sordariomycetidae</taxon>
        <taxon>Togniniales</taxon>
        <taxon>Togniniaceae</taxon>
        <taxon>Phaeoacremonium</taxon>
    </lineage>
</organism>
<dbReference type="eggNOG" id="ENOG502R82D">
    <property type="taxonomic scope" value="Eukaryota"/>
</dbReference>
<accession>R8BTW3</accession>
<keyword evidence="1" id="KW-0489">Methyltransferase</keyword>
<evidence type="ECO:0000313" key="5">
    <source>
        <dbReference type="Proteomes" id="UP000014074"/>
    </source>
</evidence>
<dbReference type="RefSeq" id="XP_007912404.1">
    <property type="nucleotide sequence ID" value="XM_007914213.1"/>
</dbReference>
<dbReference type="KEGG" id="tmn:UCRPA7_1634"/>
<dbReference type="HOGENOM" id="CLU_1836522_0_0_1"/>
<dbReference type="GO" id="GO:0016433">
    <property type="term" value="F:rRNA (adenine) methyltransferase activity"/>
    <property type="evidence" value="ECO:0007669"/>
    <property type="project" value="TreeGrafter"/>
</dbReference>
<gene>
    <name evidence="4" type="ORF">UCRPA7_1634</name>
</gene>
<sequence>MKRPLPKNHREKFDIISLSLVLNFVPDPKSRGDMLLRTLDFLHDPSGIKPTPWSTLFPSLFLVLPAPCVLNSRYMDEAKLKAMMASLDYEMIESKITQKLVYYLWKRRPHIPNARMDFAKKELRPGASRNNFAIVIKGAG</sequence>
<dbReference type="Pfam" id="PF11968">
    <property type="entry name" value="Bmt2"/>
    <property type="match status" value="1"/>
</dbReference>
<reference evidence="5" key="1">
    <citation type="journal article" date="2013" name="Genome Announc.">
        <title>Draft genome sequence of the ascomycete Phaeoacremonium aleophilum strain UCR-PA7, a causal agent of the esca disease complex in grapevines.</title>
        <authorList>
            <person name="Blanco-Ulate B."/>
            <person name="Rolshausen P."/>
            <person name="Cantu D."/>
        </authorList>
    </citation>
    <scope>NUCLEOTIDE SEQUENCE [LARGE SCALE GENOMIC DNA]</scope>
    <source>
        <strain evidence="5">UCR-PA7</strain>
    </source>
</reference>
<keyword evidence="5" id="KW-1185">Reference proteome</keyword>
<dbReference type="PANTHER" id="PTHR21008:SF1">
    <property type="entry name" value="25S RRNA (ADENINE(2142)-N(1))-METHYLTRANSFERASE"/>
    <property type="match status" value="1"/>
</dbReference>
<dbReference type="GO" id="GO:0005730">
    <property type="term" value="C:nucleolus"/>
    <property type="evidence" value="ECO:0007669"/>
    <property type="project" value="TreeGrafter"/>
</dbReference>
<evidence type="ECO:0000256" key="2">
    <source>
        <dbReference type="ARBA" id="ARBA00022679"/>
    </source>
</evidence>
<evidence type="ECO:0000256" key="1">
    <source>
        <dbReference type="ARBA" id="ARBA00022603"/>
    </source>
</evidence>